<keyword evidence="1" id="KW-0732">Signal</keyword>
<evidence type="ECO:0000256" key="1">
    <source>
        <dbReference type="SAM" id="SignalP"/>
    </source>
</evidence>
<proteinExistence type="predicted"/>
<comment type="caution">
    <text evidence="2">The sequence shown here is derived from an EMBL/GenBank/DDBJ whole genome shotgun (WGS) entry which is preliminary data.</text>
</comment>
<protein>
    <submittedName>
        <fullName evidence="2">Uncharacterized protein</fullName>
    </submittedName>
</protein>
<gene>
    <name evidence="2" type="ORF">ACFSUS_10300</name>
</gene>
<dbReference type="EMBL" id="JBHULN010000005">
    <property type="protein sequence ID" value="MFD2571025.1"/>
    <property type="molecule type" value="Genomic_DNA"/>
</dbReference>
<sequence>MRQVRQLTILTAWLLMVAGAFSQSVANGHYRNPITLNGKPVESSTFTRGNRGILTVVTGNPATSEAHKIPFRVYLKRGAMTIYGAGCHSNQLVTEIEIGNVLAMAKHGDDLIIEPVHPGQSQTRQIIHVVDWVSYLVAPNINWLFPRKPGDGC</sequence>
<accession>A0ABW5M1V7</accession>
<evidence type="ECO:0000313" key="2">
    <source>
        <dbReference type="EMBL" id="MFD2571025.1"/>
    </source>
</evidence>
<name>A0ABW5M1V7_9BACT</name>
<dbReference type="Proteomes" id="UP001597469">
    <property type="component" value="Unassembled WGS sequence"/>
</dbReference>
<organism evidence="2 3">
    <name type="scientific">Spirosoma soli</name>
    <dbReference type="NCBI Taxonomy" id="1770529"/>
    <lineage>
        <taxon>Bacteria</taxon>
        <taxon>Pseudomonadati</taxon>
        <taxon>Bacteroidota</taxon>
        <taxon>Cytophagia</taxon>
        <taxon>Cytophagales</taxon>
        <taxon>Cytophagaceae</taxon>
        <taxon>Spirosoma</taxon>
    </lineage>
</organism>
<feature type="chain" id="PRO_5046833924" evidence="1">
    <location>
        <begin position="23"/>
        <end position="153"/>
    </location>
</feature>
<reference evidence="3" key="1">
    <citation type="journal article" date="2019" name="Int. J. Syst. Evol. Microbiol.">
        <title>The Global Catalogue of Microorganisms (GCM) 10K type strain sequencing project: providing services to taxonomists for standard genome sequencing and annotation.</title>
        <authorList>
            <consortium name="The Broad Institute Genomics Platform"/>
            <consortium name="The Broad Institute Genome Sequencing Center for Infectious Disease"/>
            <person name="Wu L."/>
            <person name="Ma J."/>
        </authorList>
    </citation>
    <scope>NUCLEOTIDE SEQUENCE [LARGE SCALE GENOMIC DNA]</scope>
    <source>
        <strain evidence="3">KCTC 42805</strain>
    </source>
</reference>
<keyword evidence="3" id="KW-1185">Reference proteome</keyword>
<dbReference type="RefSeq" id="WP_381522209.1">
    <property type="nucleotide sequence ID" value="NZ_JBHULN010000005.1"/>
</dbReference>
<feature type="signal peptide" evidence="1">
    <location>
        <begin position="1"/>
        <end position="22"/>
    </location>
</feature>
<evidence type="ECO:0000313" key="3">
    <source>
        <dbReference type="Proteomes" id="UP001597469"/>
    </source>
</evidence>